<evidence type="ECO:0000256" key="4">
    <source>
        <dbReference type="SAM" id="SignalP"/>
    </source>
</evidence>
<keyword evidence="2" id="KW-0698">rRNA processing</keyword>
<dbReference type="PANTHER" id="PTHR21250">
    <property type="entry name" value="PRE-RRNA-PROCESSING PROTEIN TSR2 HOMOLOG"/>
    <property type="match status" value="1"/>
</dbReference>
<gene>
    <name evidence="5" type="ORF">C8J55DRAFT_415703</name>
</gene>
<feature type="non-terminal residue" evidence="5">
    <location>
        <position position="1"/>
    </location>
</feature>
<dbReference type="Pfam" id="PF10273">
    <property type="entry name" value="WGG"/>
    <property type="match status" value="1"/>
</dbReference>
<evidence type="ECO:0000256" key="1">
    <source>
        <dbReference type="ARBA" id="ARBA00006524"/>
    </source>
</evidence>
<name>A0A9W9B0T0_9AGAR</name>
<protein>
    <submittedName>
        <fullName evidence="5">Pre-rRNA-processing protein TSR2-domain-containing protein</fullName>
    </submittedName>
</protein>
<comment type="similarity">
    <text evidence="1">Belongs to the TSR2 family.</text>
</comment>
<sequence length="214" mass="23834">TTMSSTPSPSLVLFARGVIARLALWETLTLAVQESWGGPGAKEKRTWMAGVVVDMFEEKQSKTNSASSSNVDSRVEPEDIEDTLLQIMADEFEVHVEDGSAETLGKDIVQLWDAIINSASPDSTTITHSEGEKKVQEWESRVESAKGRKIQAHYQEVAEEDGDWEDDDSEGDDEDGDHPMDEDEVPHLIDSNRGQRKPEVDEDGFTLVSSRRKR</sequence>
<dbReference type="InterPro" id="IPR019398">
    <property type="entry name" value="Pre-rRNA_process_TSR2"/>
</dbReference>
<evidence type="ECO:0000313" key="5">
    <source>
        <dbReference type="EMBL" id="KAJ4495097.1"/>
    </source>
</evidence>
<keyword evidence="4" id="KW-0732">Signal</keyword>
<feature type="chain" id="PRO_5040882745" evidence="4">
    <location>
        <begin position="32"/>
        <end position="214"/>
    </location>
</feature>
<organism evidence="5 6">
    <name type="scientific">Lentinula lateritia</name>
    <dbReference type="NCBI Taxonomy" id="40482"/>
    <lineage>
        <taxon>Eukaryota</taxon>
        <taxon>Fungi</taxon>
        <taxon>Dikarya</taxon>
        <taxon>Basidiomycota</taxon>
        <taxon>Agaricomycotina</taxon>
        <taxon>Agaricomycetes</taxon>
        <taxon>Agaricomycetidae</taxon>
        <taxon>Agaricales</taxon>
        <taxon>Marasmiineae</taxon>
        <taxon>Omphalotaceae</taxon>
        <taxon>Lentinula</taxon>
    </lineage>
</organism>
<accession>A0A9W9B0T0</accession>
<proteinExistence type="inferred from homology"/>
<evidence type="ECO:0000313" key="6">
    <source>
        <dbReference type="Proteomes" id="UP001150238"/>
    </source>
</evidence>
<evidence type="ECO:0000256" key="3">
    <source>
        <dbReference type="SAM" id="MobiDB-lite"/>
    </source>
</evidence>
<feature type="compositionally biased region" description="Acidic residues" evidence="3">
    <location>
        <begin position="157"/>
        <end position="184"/>
    </location>
</feature>
<feature type="region of interest" description="Disordered" evidence="3">
    <location>
        <begin position="143"/>
        <end position="214"/>
    </location>
</feature>
<feature type="signal peptide" evidence="4">
    <location>
        <begin position="1"/>
        <end position="31"/>
    </location>
</feature>
<reference evidence="5" key="2">
    <citation type="journal article" date="2023" name="Proc. Natl. Acad. Sci. U.S.A.">
        <title>A global phylogenomic analysis of the shiitake genus Lentinula.</title>
        <authorList>
            <person name="Sierra-Patev S."/>
            <person name="Min B."/>
            <person name="Naranjo-Ortiz M."/>
            <person name="Looney B."/>
            <person name="Konkel Z."/>
            <person name="Slot J.C."/>
            <person name="Sakamoto Y."/>
            <person name="Steenwyk J.L."/>
            <person name="Rokas A."/>
            <person name="Carro J."/>
            <person name="Camarero S."/>
            <person name="Ferreira P."/>
            <person name="Molpeceres G."/>
            <person name="Ruiz-Duenas F.J."/>
            <person name="Serrano A."/>
            <person name="Henrissat B."/>
            <person name="Drula E."/>
            <person name="Hughes K.W."/>
            <person name="Mata J.L."/>
            <person name="Ishikawa N.K."/>
            <person name="Vargas-Isla R."/>
            <person name="Ushijima S."/>
            <person name="Smith C.A."/>
            <person name="Donoghue J."/>
            <person name="Ahrendt S."/>
            <person name="Andreopoulos W."/>
            <person name="He G."/>
            <person name="LaButti K."/>
            <person name="Lipzen A."/>
            <person name="Ng V."/>
            <person name="Riley R."/>
            <person name="Sandor L."/>
            <person name="Barry K."/>
            <person name="Martinez A.T."/>
            <person name="Xiao Y."/>
            <person name="Gibbons J.G."/>
            <person name="Terashima K."/>
            <person name="Grigoriev I.V."/>
            <person name="Hibbett D."/>
        </authorList>
    </citation>
    <scope>NUCLEOTIDE SEQUENCE</scope>
    <source>
        <strain evidence="5">Sp2 HRB7682 ss15</strain>
    </source>
</reference>
<dbReference type="AlphaFoldDB" id="A0A9W9B0T0"/>
<reference evidence="5" key="1">
    <citation type="submission" date="2022-08" db="EMBL/GenBank/DDBJ databases">
        <authorList>
            <consortium name="DOE Joint Genome Institute"/>
            <person name="Min B."/>
            <person name="Riley R."/>
            <person name="Sierra-Patev S."/>
            <person name="Naranjo-Ortiz M."/>
            <person name="Looney B."/>
            <person name="Konkel Z."/>
            <person name="Slot J.C."/>
            <person name="Sakamoto Y."/>
            <person name="Steenwyk J.L."/>
            <person name="Rokas A."/>
            <person name="Carro J."/>
            <person name="Camarero S."/>
            <person name="Ferreira P."/>
            <person name="Molpeceres G."/>
            <person name="Ruiz-Duenas F.J."/>
            <person name="Serrano A."/>
            <person name="Henrissat B."/>
            <person name="Drula E."/>
            <person name="Hughes K.W."/>
            <person name="Mata J.L."/>
            <person name="Ishikawa N.K."/>
            <person name="Vargas-Isla R."/>
            <person name="Ushijima S."/>
            <person name="Smith C.A."/>
            <person name="Ahrendt S."/>
            <person name="Andreopoulos W."/>
            <person name="He G."/>
            <person name="Labutti K."/>
            <person name="Lipzen A."/>
            <person name="Ng V."/>
            <person name="Sandor L."/>
            <person name="Barry K."/>
            <person name="Martinez A.T."/>
            <person name="Xiao Y."/>
            <person name="Gibbons J.G."/>
            <person name="Terashima K."/>
            <person name="Hibbett D.S."/>
            <person name="Grigoriev I.V."/>
        </authorList>
    </citation>
    <scope>NUCLEOTIDE SEQUENCE</scope>
    <source>
        <strain evidence="5">Sp2 HRB7682 ss15</strain>
    </source>
</reference>
<dbReference type="EMBL" id="JANVFS010000002">
    <property type="protein sequence ID" value="KAJ4495097.1"/>
    <property type="molecule type" value="Genomic_DNA"/>
</dbReference>
<dbReference type="GO" id="GO:0006364">
    <property type="term" value="P:rRNA processing"/>
    <property type="evidence" value="ECO:0007669"/>
    <property type="project" value="UniProtKB-KW"/>
</dbReference>
<dbReference type="Proteomes" id="UP001150238">
    <property type="component" value="Unassembled WGS sequence"/>
</dbReference>
<evidence type="ECO:0000256" key="2">
    <source>
        <dbReference type="ARBA" id="ARBA00022552"/>
    </source>
</evidence>
<comment type="caution">
    <text evidence="5">The sequence shown here is derived from an EMBL/GenBank/DDBJ whole genome shotgun (WGS) entry which is preliminary data.</text>
</comment>